<dbReference type="NCBIfam" id="NF033547">
    <property type="entry name" value="transpos_IS1595"/>
    <property type="match status" value="1"/>
</dbReference>
<evidence type="ECO:0000313" key="2">
    <source>
        <dbReference type="EMBL" id="KCZ80740.1"/>
    </source>
</evidence>
<evidence type="ECO:0000313" key="3">
    <source>
        <dbReference type="Proteomes" id="UP000030655"/>
    </source>
</evidence>
<evidence type="ECO:0000259" key="1">
    <source>
        <dbReference type="SMART" id="SM01126"/>
    </source>
</evidence>
<reference evidence="3" key="1">
    <citation type="submission" date="2013-02" db="EMBL/GenBank/DDBJ databases">
        <authorList>
            <consortium name="The Broad Institute Genome Sequencing Platform"/>
            <person name="Cuomo C."/>
            <person name="Becnel J."/>
            <person name="Sanscrainte N."/>
            <person name="Walker B."/>
            <person name="Young S.K."/>
            <person name="Zeng Q."/>
            <person name="Gargeya S."/>
            <person name="Fitzgerald M."/>
            <person name="Haas B."/>
            <person name="Abouelleil A."/>
            <person name="Alvarado L."/>
            <person name="Arachchi H.M."/>
            <person name="Berlin A.M."/>
            <person name="Chapman S.B."/>
            <person name="Dewar J."/>
            <person name="Goldberg J."/>
            <person name="Griggs A."/>
            <person name="Gujja S."/>
            <person name="Hansen M."/>
            <person name="Howarth C."/>
            <person name="Imamovic A."/>
            <person name="Larimer J."/>
            <person name="McCowan C."/>
            <person name="Murphy C."/>
            <person name="Neiman D."/>
            <person name="Pearson M."/>
            <person name="Priest M."/>
            <person name="Roberts A."/>
            <person name="Saif S."/>
            <person name="Shea T."/>
            <person name="Sisk P."/>
            <person name="Sykes S."/>
            <person name="Wortman J."/>
            <person name="Nusbaum C."/>
            <person name="Birren B."/>
        </authorList>
    </citation>
    <scope>NUCLEOTIDE SEQUENCE [LARGE SCALE GENOMIC DNA]</scope>
    <source>
        <strain evidence="3">PRA339</strain>
    </source>
</reference>
<feature type="non-terminal residue" evidence="2">
    <location>
        <position position="1"/>
    </location>
</feature>
<dbReference type="VEuPathDB" id="MicrosporidiaDB:H312_01839"/>
<dbReference type="AlphaFoldDB" id="A0A059F0P2"/>
<dbReference type="InterPro" id="IPR024445">
    <property type="entry name" value="Tnp_ISXO2-like"/>
</dbReference>
<protein>
    <recommendedName>
        <fullName evidence="1">ISXO2-like transposase domain-containing protein</fullName>
    </recommendedName>
</protein>
<sequence>IIVEIDECYLVKRKYHRGRLVNEIWILGAYDIDNKIGFVVPVERRDSTTLLSFILRFVRPGSIIVTDCWAGYDTLGLYGYHHFRVNHSTNFVAPDSGYTTNHIESCWQKLKQYHKNRYGTHRSKLYGHLGVYMWRQRFKKSFKHFLMHIKEIYSLNN</sequence>
<dbReference type="PANTHER" id="PTHR47163">
    <property type="entry name" value="DDE_TNP_IS1595 DOMAIN-CONTAINING PROTEIN"/>
    <property type="match status" value="1"/>
</dbReference>
<accession>A0A059F0P2</accession>
<organism evidence="2 3">
    <name type="scientific">Anncaliia algerae PRA339</name>
    <dbReference type="NCBI Taxonomy" id="1288291"/>
    <lineage>
        <taxon>Eukaryota</taxon>
        <taxon>Fungi</taxon>
        <taxon>Fungi incertae sedis</taxon>
        <taxon>Microsporidia</taxon>
        <taxon>Tubulinosematoidea</taxon>
        <taxon>Tubulinosematidae</taxon>
        <taxon>Anncaliia</taxon>
    </lineage>
</organism>
<name>A0A059F0P2_9MICR</name>
<dbReference type="Pfam" id="PF12762">
    <property type="entry name" value="DDE_Tnp_IS1595"/>
    <property type="match status" value="1"/>
</dbReference>
<dbReference type="EMBL" id="KK365164">
    <property type="protein sequence ID" value="KCZ80740.1"/>
    <property type="molecule type" value="Genomic_DNA"/>
</dbReference>
<dbReference type="InterPro" id="IPR053164">
    <property type="entry name" value="IS1016-like_transposase"/>
</dbReference>
<feature type="domain" description="ISXO2-like transposase" evidence="1">
    <location>
        <begin position="2"/>
        <end position="137"/>
    </location>
</feature>
<keyword evidence="3" id="KW-1185">Reference proteome</keyword>
<gene>
    <name evidence="2" type="ORF">H312_01839</name>
</gene>
<dbReference type="Proteomes" id="UP000030655">
    <property type="component" value="Unassembled WGS sequence"/>
</dbReference>
<dbReference type="PANTHER" id="PTHR47163:SF2">
    <property type="entry name" value="SI:DKEY-17M8.2"/>
    <property type="match status" value="1"/>
</dbReference>
<dbReference type="STRING" id="1288291.A0A059F0P2"/>
<reference evidence="2 3" key="2">
    <citation type="submission" date="2014-03" db="EMBL/GenBank/DDBJ databases">
        <title>The Genome Sequence of Anncaliia algerae insect isolate PRA339.</title>
        <authorList>
            <consortium name="The Broad Institute Genome Sequencing Platform"/>
            <consortium name="The Broad Institute Genome Sequencing Center for Infectious Disease"/>
            <person name="Cuomo C."/>
            <person name="Becnel J."/>
            <person name="Sanscrainte N."/>
            <person name="Walker B."/>
            <person name="Young S.K."/>
            <person name="Zeng Q."/>
            <person name="Gargeya S."/>
            <person name="Fitzgerald M."/>
            <person name="Haas B."/>
            <person name="Abouelleil A."/>
            <person name="Alvarado L."/>
            <person name="Arachchi H.M."/>
            <person name="Berlin A.M."/>
            <person name="Chapman S.B."/>
            <person name="Dewar J."/>
            <person name="Goldberg J."/>
            <person name="Griggs A."/>
            <person name="Gujja S."/>
            <person name="Hansen M."/>
            <person name="Howarth C."/>
            <person name="Imamovic A."/>
            <person name="Larimer J."/>
            <person name="McCowan C."/>
            <person name="Murphy C."/>
            <person name="Neiman D."/>
            <person name="Pearson M."/>
            <person name="Priest M."/>
            <person name="Roberts A."/>
            <person name="Saif S."/>
            <person name="Shea T."/>
            <person name="Sisk P."/>
            <person name="Sykes S."/>
            <person name="Wortman J."/>
            <person name="Nusbaum C."/>
            <person name="Birren B."/>
        </authorList>
    </citation>
    <scope>NUCLEOTIDE SEQUENCE [LARGE SCALE GENOMIC DNA]</scope>
    <source>
        <strain evidence="2 3">PRA339</strain>
    </source>
</reference>
<dbReference type="SMART" id="SM01126">
    <property type="entry name" value="DDE_Tnp_IS1595"/>
    <property type="match status" value="1"/>
</dbReference>
<dbReference type="HOGENOM" id="CLU_044348_6_0_1"/>
<dbReference type="OrthoDB" id="10062329at2759"/>
<proteinExistence type="predicted"/>